<evidence type="ECO:0000313" key="2">
    <source>
        <dbReference type="EMBL" id="KAK3596792.1"/>
    </source>
</evidence>
<reference evidence="2" key="3">
    <citation type="submission" date="2023-05" db="EMBL/GenBank/DDBJ databases">
        <authorList>
            <person name="Smith C.H."/>
        </authorList>
    </citation>
    <scope>NUCLEOTIDE SEQUENCE</scope>
    <source>
        <strain evidence="2">CHS0354</strain>
        <tissue evidence="2">Mantle</tissue>
    </source>
</reference>
<gene>
    <name evidence="2" type="ORF">CHS0354_036631</name>
</gene>
<feature type="region of interest" description="Disordered" evidence="1">
    <location>
        <begin position="411"/>
        <end position="438"/>
    </location>
</feature>
<name>A0AAE0W1B1_9BIVA</name>
<accession>A0AAE0W1B1</accession>
<comment type="caution">
    <text evidence="2">The sequence shown here is derived from an EMBL/GenBank/DDBJ whole genome shotgun (WGS) entry which is preliminary data.</text>
</comment>
<feature type="region of interest" description="Disordered" evidence="1">
    <location>
        <begin position="817"/>
        <end position="838"/>
    </location>
</feature>
<dbReference type="AlphaFoldDB" id="A0AAE0W1B1"/>
<feature type="region of interest" description="Disordered" evidence="1">
    <location>
        <begin position="299"/>
        <end position="320"/>
    </location>
</feature>
<evidence type="ECO:0000256" key="1">
    <source>
        <dbReference type="SAM" id="MobiDB-lite"/>
    </source>
</evidence>
<feature type="region of interest" description="Disordered" evidence="1">
    <location>
        <begin position="563"/>
        <end position="621"/>
    </location>
</feature>
<feature type="compositionally biased region" description="Polar residues" evidence="1">
    <location>
        <begin position="301"/>
        <end position="319"/>
    </location>
</feature>
<feature type="compositionally biased region" description="Low complexity" evidence="1">
    <location>
        <begin position="582"/>
        <end position="594"/>
    </location>
</feature>
<dbReference type="EMBL" id="JAEAOA010002144">
    <property type="protein sequence ID" value="KAK3596792.1"/>
    <property type="molecule type" value="Genomic_DNA"/>
</dbReference>
<proteinExistence type="predicted"/>
<reference evidence="2" key="2">
    <citation type="journal article" date="2021" name="Genome Biol. Evol.">
        <title>Developing a high-quality reference genome for a parasitic bivalve with doubly uniparental inheritance (Bivalvia: Unionida).</title>
        <authorList>
            <person name="Smith C.H."/>
        </authorList>
    </citation>
    <scope>NUCLEOTIDE SEQUENCE</scope>
    <source>
        <strain evidence="2">CHS0354</strain>
        <tissue evidence="2">Mantle</tissue>
    </source>
</reference>
<reference evidence="2" key="1">
    <citation type="journal article" date="2021" name="Genome Biol. Evol.">
        <title>A High-Quality Reference Genome for a Parasitic Bivalve with Doubly Uniparental Inheritance (Bivalvia: Unionida).</title>
        <authorList>
            <person name="Smith C.H."/>
        </authorList>
    </citation>
    <scope>NUCLEOTIDE SEQUENCE</scope>
    <source>
        <strain evidence="2">CHS0354</strain>
    </source>
</reference>
<protein>
    <submittedName>
        <fullName evidence="2">Uncharacterized protein</fullName>
    </submittedName>
</protein>
<keyword evidence="3" id="KW-1185">Reference proteome</keyword>
<sequence length="874" mass="100613">METLLCASHGNQYLQEYEILLDATQLLIDMRDLISADHGKKNKTAEVAAKLSEAVQPFARQLNRLNDTYTNIHVFHVVFEKCKSWYKNTLRSVTSYIFSENNAEAWKRLMLTHAKKHPAPRSDYIAILNEHLPTVVDSSLKDETTLLCHRVKLLLQLIRKDSISEKELSQVRAWEEDQIFINVDDSSEVIDSREDLSQLQNDNEKRVSQVYQNLPSNREYDQCDEYIMIPEMNLPISDSYFFRQYHEHEARNNNMNYESLEDAEFKSRDWKRQTHEQCTDKGSSCESSNTFMVKRRVRTSKAAQSKLNSLPKSMSSSDLGSHDDERFIDLSYSVLDQDSFEEFINSDYFPPEQSGVFDSVNTFLSNREISSNVQSDPAENTDLTLTKKADPKALMSTLLLKEKFSTQFEEQESIRFSQSSTEEPYALDLSDSSEDDTCPTVRSLLKKNLSDRFNCDPNVSGIESCVQQHEIINTADNTSSLAQVDTSSEHENYMPGDVREAQHSSGANYKSFSPQSINDSEMISVGSSRTEHLLKSNDWNNVDCMSLIPSVPVFMTRKGDLREHRNNNDLKPCSDSNKDVNSAHSSSKSNLLSLQENVRRDNFKPDQTNRGHLRYSDDRTRSKILTSPLKSEHSHVPYTYAYETDGSFWENRNAHMHVSHNKHITDSKLRRLNETTPVSFITADDSRNENVDLALLVRKLRNNLSKSLYDLNGDDRFVNDHLSYRLSRSLFTMNAIGKSILAKEKETLNRPYRNFEKKIPSDPEYNEMFECHTSPFANDTNGQLRFTGSRTNPYFCNWSYANNHGMGAFYDSGKRKCSGDTEENPPIRQISGQHYNQNEERISDKEEEMNDHVEEEIARKLDLLSLGMSFLRPK</sequence>
<organism evidence="2 3">
    <name type="scientific">Potamilus streckersoni</name>
    <dbReference type="NCBI Taxonomy" id="2493646"/>
    <lineage>
        <taxon>Eukaryota</taxon>
        <taxon>Metazoa</taxon>
        <taxon>Spiralia</taxon>
        <taxon>Lophotrochozoa</taxon>
        <taxon>Mollusca</taxon>
        <taxon>Bivalvia</taxon>
        <taxon>Autobranchia</taxon>
        <taxon>Heteroconchia</taxon>
        <taxon>Palaeoheterodonta</taxon>
        <taxon>Unionida</taxon>
        <taxon>Unionoidea</taxon>
        <taxon>Unionidae</taxon>
        <taxon>Ambleminae</taxon>
        <taxon>Lampsilini</taxon>
        <taxon>Potamilus</taxon>
    </lineage>
</organism>
<evidence type="ECO:0000313" key="3">
    <source>
        <dbReference type="Proteomes" id="UP001195483"/>
    </source>
</evidence>
<dbReference type="Proteomes" id="UP001195483">
    <property type="component" value="Unassembled WGS sequence"/>
</dbReference>
<feature type="compositionally biased region" description="Basic and acidic residues" evidence="1">
    <location>
        <begin position="597"/>
        <end position="621"/>
    </location>
</feature>